<proteinExistence type="inferred from homology"/>
<feature type="binding site" evidence="6">
    <location>
        <position position="236"/>
    </location>
    <ligand>
        <name>a divalent metal cation</name>
        <dbReference type="ChEBI" id="CHEBI:60240"/>
        <label>1</label>
    </ligand>
</feature>
<evidence type="ECO:0000259" key="8">
    <source>
        <dbReference type="Pfam" id="PF00557"/>
    </source>
</evidence>
<dbReference type="GO" id="GO:0006508">
    <property type="term" value="P:proteolysis"/>
    <property type="evidence" value="ECO:0007669"/>
    <property type="project" value="UniProtKB-KW"/>
</dbReference>
<keyword evidence="5 6" id="KW-0378">Hydrolase</keyword>
<feature type="binding site" evidence="6">
    <location>
        <position position="168"/>
    </location>
    <ligand>
        <name>a divalent metal cation</name>
        <dbReference type="ChEBI" id="CHEBI:60240"/>
        <label>2</label>
        <note>catalytic</note>
    </ligand>
</feature>
<evidence type="ECO:0000313" key="9">
    <source>
        <dbReference type="EMBL" id="PJZ84822.1"/>
    </source>
</evidence>
<dbReference type="Pfam" id="PF00557">
    <property type="entry name" value="Peptidase_M24"/>
    <property type="match status" value="1"/>
</dbReference>
<dbReference type="CDD" id="cd01086">
    <property type="entry name" value="MetAP1"/>
    <property type="match status" value="1"/>
</dbReference>
<dbReference type="InterPro" id="IPR000994">
    <property type="entry name" value="Pept_M24"/>
</dbReference>
<evidence type="ECO:0000313" key="10">
    <source>
        <dbReference type="Proteomes" id="UP000232145"/>
    </source>
</evidence>
<keyword evidence="4 6" id="KW-0479">Metal-binding</keyword>
<evidence type="ECO:0000256" key="7">
    <source>
        <dbReference type="RuleBase" id="RU003653"/>
    </source>
</evidence>
<evidence type="ECO:0000256" key="2">
    <source>
        <dbReference type="ARBA" id="ARBA00022438"/>
    </source>
</evidence>
<evidence type="ECO:0000256" key="1">
    <source>
        <dbReference type="ARBA" id="ARBA00002521"/>
    </source>
</evidence>
<comment type="subunit">
    <text evidence="6">Monomer.</text>
</comment>
<comment type="catalytic activity">
    <reaction evidence="6 7">
        <text>Release of N-terminal amino acids, preferentially methionine, from peptides and arylamides.</text>
        <dbReference type="EC" id="3.4.11.18"/>
    </reaction>
</comment>
<comment type="similarity">
    <text evidence="6">Belongs to the peptidase M24A family. Methionine aminopeptidase type 1 subfamily.</text>
</comment>
<feature type="binding site" evidence="6">
    <location>
        <position position="76"/>
    </location>
    <ligand>
        <name>substrate</name>
    </ligand>
</feature>
<dbReference type="GO" id="GO:0046872">
    <property type="term" value="F:metal ion binding"/>
    <property type="evidence" value="ECO:0007669"/>
    <property type="project" value="UniProtKB-UniRule"/>
</dbReference>
<dbReference type="InterPro" id="IPR036005">
    <property type="entry name" value="Creatinase/aminopeptidase-like"/>
</dbReference>
<feature type="domain" description="Peptidase M24" evidence="8">
    <location>
        <begin position="12"/>
        <end position="242"/>
    </location>
</feature>
<dbReference type="InterPro" id="IPR002467">
    <property type="entry name" value="Pept_M24A_MAP1"/>
</dbReference>
<dbReference type="EC" id="3.4.11.18" evidence="6 7"/>
<dbReference type="PRINTS" id="PR00599">
    <property type="entry name" value="MAPEPTIDASE"/>
</dbReference>
<dbReference type="PANTHER" id="PTHR43330:SF13">
    <property type="entry name" value="METHIONINE AMINOPEPTIDASE 2"/>
    <property type="match status" value="1"/>
</dbReference>
<evidence type="ECO:0000256" key="4">
    <source>
        <dbReference type="ARBA" id="ARBA00022723"/>
    </source>
</evidence>
<evidence type="ECO:0000256" key="6">
    <source>
        <dbReference type="HAMAP-Rule" id="MF_01974"/>
    </source>
</evidence>
<evidence type="ECO:0000256" key="3">
    <source>
        <dbReference type="ARBA" id="ARBA00022670"/>
    </source>
</evidence>
<dbReference type="GO" id="GO:0004239">
    <property type="term" value="F:initiator methionyl aminopeptidase activity"/>
    <property type="evidence" value="ECO:0007669"/>
    <property type="project" value="UniProtKB-UniRule"/>
</dbReference>
<dbReference type="RefSeq" id="WP_100741708.1">
    <property type="nucleotide sequence ID" value="NZ_NPDW01000001.1"/>
</dbReference>
<dbReference type="OrthoDB" id="9802055at2"/>
<gene>
    <name evidence="6 9" type="primary">map</name>
    <name evidence="9" type="ORF">CH364_00640</name>
</gene>
<organism evidence="9 10">
    <name type="scientific">Leptospira harrisiae</name>
    <dbReference type="NCBI Taxonomy" id="2023189"/>
    <lineage>
        <taxon>Bacteria</taxon>
        <taxon>Pseudomonadati</taxon>
        <taxon>Spirochaetota</taxon>
        <taxon>Spirochaetia</taxon>
        <taxon>Leptospirales</taxon>
        <taxon>Leptospiraceae</taxon>
        <taxon>Leptospira</taxon>
    </lineage>
</organism>
<feature type="binding site" evidence="6">
    <location>
        <position position="94"/>
    </location>
    <ligand>
        <name>a divalent metal cation</name>
        <dbReference type="ChEBI" id="CHEBI:60240"/>
        <label>1</label>
    </ligand>
</feature>
<protein>
    <recommendedName>
        <fullName evidence="6 7">Methionine aminopeptidase</fullName>
        <shortName evidence="6">MAP</shortName>
        <shortName evidence="6">MetAP</shortName>
        <ecNumber evidence="6 7">3.4.11.18</ecNumber>
    </recommendedName>
    <alternativeName>
        <fullName evidence="6">Peptidase M</fullName>
    </alternativeName>
</protein>
<dbReference type="Proteomes" id="UP000232145">
    <property type="component" value="Unassembled WGS sequence"/>
</dbReference>
<dbReference type="GO" id="GO:0070006">
    <property type="term" value="F:metalloaminopeptidase activity"/>
    <property type="evidence" value="ECO:0007669"/>
    <property type="project" value="UniProtKB-UniRule"/>
</dbReference>
<dbReference type="PANTHER" id="PTHR43330">
    <property type="entry name" value="METHIONINE AMINOPEPTIDASE"/>
    <property type="match status" value="1"/>
</dbReference>
<dbReference type="Gene3D" id="3.90.230.10">
    <property type="entry name" value="Creatinase/methionine aminopeptidase superfamily"/>
    <property type="match status" value="1"/>
</dbReference>
<sequence>MSIQNEKDLQGILKAGKFVSKVRELLKLLAKPGVSTLELDNAAKEEFEKAGAFSAPKFDYKFPGYTCISTNFEIAHGIPKKETILKDGDLINIDVSAKLDGYYADTGISFVVGTANETLHKLCETAIEGTMRATKQAFTGNYLRNIGKEIHSAAVENGFTVIKNLAGHGTGKKLHEEPQVLVYEEKRDHRKLGNGLVLAIESFISTGSQTAYEEEDGWTLVASNRRGELSYVAQCEHTVIVQNGRPIITTL</sequence>
<keyword evidence="2 6" id="KW-0031">Aminopeptidase</keyword>
<evidence type="ECO:0000256" key="5">
    <source>
        <dbReference type="ARBA" id="ARBA00022801"/>
    </source>
</evidence>
<comment type="function">
    <text evidence="1 6">Removes the N-terminal methionine from nascent proteins. The N-terminal methionine is often cleaved when the second residue in the primary sequence is small and uncharged (Met-Ala-, Cys, Gly, Pro, Ser, Thr, or Val). Requires deformylation of the N(alpha)-formylated initiator methionine before it can be hydrolyzed.</text>
</comment>
<name>A0A2N0AKH6_9LEPT</name>
<feature type="binding site" evidence="6">
    <location>
        <position position="105"/>
    </location>
    <ligand>
        <name>a divalent metal cation</name>
        <dbReference type="ChEBI" id="CHEBI:60240"/>
        <label>1</label>
    </ligand>
</feature>
<feature type="binding site" evidence="6">
    <location>
        <position position="236"/>
    </location>
    <ligand>
        <name>a divalent metal cation</name>
        <dbReference type="ChEBI" id="CHEBI:60240"/>
        <label>2</label>
        <note>catalytic</note>
    </ligand>
</feature>
<comment type="caution">
    <text evidence="9">The sequence shown here is derived from an EMBL/GenBank/DDBJ whole genome shotgun (WGS) entry which is preliminary data.</text>
</comment>
<keyword evidence="10" id="KW-1185">Reference proteome</keyword>
<feature type="binding site" evidence="6">
    <location>
        <position position="105"/>
    </location>
    <ligand>
        <name>a divalent metal cation</name>
        <dbReference type="ChEBI" id="CHEBI:60240"/>
        <label>2</label>
        <note>catalytic</note>
    </ligand>
</feature>
<dbReference type="SUPFAM" id="SSF55920">
    <property type="entry name" value="Creatinase/aminopeptidase"/>
    <property type="match status" value="1"/>
</dbReference>
<comment type="cofactor">
    <cofactor evidence="6">
        <name>Co(2+)</name>
        <dbReference type="ChEBI" id="CHEBI:48828"/>
    </cofactor>
    <cofactor evidence="6">
        <name>Zn(2+)</name>
        <dbReference type="ChEBI" id="CHEBI:29105"/>
    </cofactor>
    <cofactor evidence="6">
        <name>Mn(2+)</name>
        <dbReference type="ChEBI" id="CHEBI:29035"/>
    </cofactor>
    <cofactor evidence="6">
        <name>Fe(2+)</name>
        <dbReference type="ChEBI" id="CHEBI:29033"/>
    </cofactor>
    <text evidence="6">Binds 2 divalent metal cations per subunit. Has a high-affinity and a low affinity metal-binding site. The true nature of the physiological cofactor is under debate. The enzyme is active with cobalt, zinc, manganese or divalent iron ions. Most likely, methionine aminopeptidases function as mononuclear Fe(2+)-metalloproteases under physiological conditions, and the catalytically relevant metal-binding site has been assigned to the histidine-containing high-affinity site.</text>
</comment>
<dbReference type="HAMAP" id="MF_01974">
    <property type="entry name" value="MetAP_1"/>
    <property type="match status" value="1"/>
</dbReference>
<dbReference type="EMBL" id="NPDX01000001">
    <property type="protein sequence ID" value="PJZ84822.1"/>
    <property type="molecule type" value="Genomic_DNA"/>
</dbReference>
<dbReference type="AlphaFoldDB" id="A0A2N0AKH6"/>
<accession>A0A2N0AKH6</accession>
<feature type="binding site" evidence="6">
    <location>
        <position position="175"/>
    </location>
    <ligand>
        <name>substrate</name>
    </ligand>
</feature>
<dbReference type="NCBIfam" id="TIGR00500">
    <property type="entry name" value="met_pdase_I"/>
    <property type="match status" value="1"/>
</dbReference>
<reference evidence="9 10" key="1">
    <citation type="submission" date="2017-07" db="EMBL/GenBank/DDBJ databases">
        <title>Leptospira spp. isolated from tropical soils.</title>
        <authorList>
            <person name="Thibeaux R."/>
            <person name="Iraola G."/>
            <person name="Ferres I."/>
            <person name="Bierque E."/>
            <person name="Girault D."/>
            <person name="Soupe-Gilbert M.-E."/>
            <person name="Picardeau M."/>
            <person name="Goarant C."/>
        </authorList>
    </citation>
    <scope>NUCLEOTIDE SEQUENCE [LARGE SCALE GENOMIC DNA]</scope>
    <source>
        <strain evidence="9 10">FH2-B-A1</strain>
    </source>
</reference>
<feature type="binding site" evidence="6">
    <location>
        <position position="201"/>
    </location>
    <ligand>
        <name>a divalent metal cation</name>
        <dbReference type="ChEBI" id="CHEBI:60240"/>
        <label>2</label>
        <note>catalytic</note>
    </ligand>
</feature>
<dbReference type="InterPro" id="IPR001714">
    <property type="entry name" value="Pept_M24_MAP"/>
</dbReference>
<keyword evidence="3 6" id="KW-0645">Protease</keyword>